<evidence type="ECO:0000313" key="2">
    <source>
        <dbReference type="EMBL" id="HGU33764.1"/>
    </source>
</evidence>
<evidence type="ECO:0000259" key="1">
    <source>
        <dbReference type="Pfam" id="PF09350"/>
    </source>
</evidence>
<organism evidence="2">
    <name type="scientific">Desulfatirhabdium butyrativorans</name>
    <dbReference type="NCBI Taxonomy" id="340467"/>
    <lineage>
        <taxon>Bacteria</taxon>
        <taxon>Pseudomonadati</taxon>
        <taxon>Thermodesulfobacteriota</taxon>
        <taxon>Desulfobacteria</taxon>
        <taxon>Desulfobacterales</taxon>
        <taxon>Desulfatirhabdiaceae</taxon>
        <taxon>Desulfatirhabdium</taxon>
    </lineage>
</organism>
<dbReference type="PANTHER" id="PTHR39158">
    <property type="entry name" value="OS08G0560600 PROTEIN"/>
    <property type="match status" value="1"/>
</dbReference>
<feature type="domain" description="DnaJ homologue subfamily C member 28 conserved" evidence="1">
    <location>
        <begin position="8"/>
        <end position="74"/>
    </location>
</feature>
<dbReference type="AlphaFoldDB" id="A0A7C4RTH7"/>
<accession>A0A7C4RTH7</accession>
<reference evidence="2" key="1">
    <citation type="journal article" date="2020" name="mSystems">
        <title>Genome- and Community-Level Interaction Insights into Carbon Utilization and Element Cycling Functions of Hydrothermarchaeota in Hydrothermal Sediment.</title>
        <authorList>
            <person name="Zhou Z."/>
            <person name="Liu Y."/>
            <person name="Xu W."/>
            <person name="Pan J."/>
            <person name="Luo Z.H."/>
            <person name="Li M."/>
        </authorList>
    </citation>
    <scope>NUCLEOTIDE SEQUENCE [LARGE SCALE GENOMIC DNA]</scope>
    <source>
        <strain evidence="2">SpSt-477</strain>
    </source>
</reference>
<dbReference type="InterPro" id="IPR052573">
    <property type="entry name" value="DnaJ_C_subfamily_28"/>
</dbReference>
<dbReference type="PANTHER" id="PTHR39158:SF1">
    <property type="entry name" value="DNAJ HOMOLOG SUBFAMILY C MEMBER 28"/>
    <property type="match status" value="1"/>
</dbReference>
<proteinExistence type="predicted"/>
<gene>
    <name evidence="2" type="ORF">ENS29_13055</name>
</gene>
<comment type="caution">
    <text evidence="2">The sequence shown here is derived from an EMBL/GenBank/DDBJ whole genome shotgun (WGS) entry which is preliminary data.</text>
</comment>
<protein>
    <submittedName>
        <fullName evidence="2">DUF1992 domain-containing protein</fullName>
    </submittedName>
</protein>
<sequence>MITGFEKIVEERILAAQRNGEFDHLPGRGKPLEFEEDGHIPEDLRLAHKILKNADCLPPELSLKQEIRQTQELLSGMQDTQEKYRLLKKLNFMIMKLNSMRQKTIHLEMPQQYAELLIERMTGSHHRKTPS</sequence>
<dbReference type="InterPro" id="IPR018961">
    <property type="entry name" value="DnaJ_homolog_subfam-C_membr-28"/>
</dbReference>
<name>A0A7C4RTH7_9BACT</name>
<dbReference type="EMBL" id="DSUH01000300">
    <property type="protein sequence ID" value="HGU33764.1"/>
    <property type="molecule type" value="Genomic_DNA"/>
</dbReference>
<dbReference type="Pfam" id="PF09350">
    <property type="entry name" value="DJC28_CD"/>
    <property type="match status" value="1"/>
</dbReference>